<name>A0A564YTI0_HYMDI</name>
<reference evidence="1 2" key="1">
    <citation type="submission" date="2019-07" db="EMBL/GenBank/DDBJ databases">
        <authorList>
            <person name="Jastrzebski P J."/>
            <person name="Paukszto L."/>
            <person name="Jastrzebski P J."/>
        </authorList>
    </citation>
    <scope>NUCLEOTIDE SEQUENCE [LARGE SCALE GENOMIC DNA]</scope>
    <source>
        <strain evidence="1 2">WMS-il1</strain>
    </source>
</reference>
<dbReference type="AlphaFoldDB" id="A0A564YTI0"/>
<accession>A0A564YTI0</accession>
<organism evidence="1 2">
    <name type="scientific">Hymenolepis diminuta</name>
    <name type="common">Rat tapeworm</name>
    <dbReference type="NCBI Taxonomy" id="6216"/>
    <lineage>
        <taxon>Eukaryota</taxon>
        <taxon>Metazoa</taxon>
        <taxon>Spiralia</taxon>
        <taxon>Lophotrochozoa</taxon>
        <taxon>Platyhelminthes</taxon>
        <taxon>Cestoda</taxon>
        <taxon>Eucestoda</taxon>
        <taxon>Cyclophyllidea</taxon>
        <taxon>Hymenolepididae</taxon>
        <taxon>Hymenolepis</taxon>
    </lineage>
</organism>
<gene>
    <name evidence="1" type="ORF">WMSIL1_LOCUS9445</name>
</gene>
<sequence>MVFGVPLKPPGQFLFPSDKSFWPNPVNYVERLCSHMQNLQALPTRPTSNPIFIPTDPKTCSHVFPRHDAVRNPLQPIYDGSFKNGRESVVSIDCVKPAYLNKPVIENSASVFYPKSPDKETGKPIVVTRSGRHVPFPDRYKF</sequence>
<dbReference type="Proteomes" id="UP000321570">
    <property type="component" value="Unassembled WGS sequence"/>
</dbReference>
<dbReference type="EMBL" id="CABIJS010000377">
    <property type="protein sequence ID" value="VUZ50496.1"/>
    <property type="molecule type" value="Genomic_DNA"/>
</dbReference>
<dbReference type="PANTHER" id="PTHR38681:SF1">
    <property type="entry name" value="RETROVIRUS-RELATED POL POLYPROTEIN FROM TRANSPOSON 412-LIKE PROTEIN"/>
    <property type="match status" value="1"/>
</dbReference>
<keyword evidence="2" id="KW-1185">Reference proteome</keyword>
<protein>
    <submittedName>
        <fullName evidence="1">Uncharacterized protein</fullName>
    </submittedName>
</protein>
<evidence type="ECO:0000313" key="1">
    <source>
        <dbReference type="EMBL" id="VUZ50496.1"/>
    </source>
</evidence>
<proteinExistence type="predicted"/>
<evidence type="ECO:0000313" key="2">
    <source>
        <dbReference type="Proteomes" id="UP000321570"/>
    </source>
</evidence>
<dbReference type="PANTHER" id="PTHR38681">
    <property type="entry name" value="RETROVIRUS-RELATED POL POLYPROTEIN FROM TRANSPOSON 412-LIKE PROTEIN-RELATED"/>
    <property type="match status" value="1"/>
</dbReference>